<evidence type="ECO:0000256" key="11">
    <source>
        <dbReference type="ARBA" id="ARBA00023054"/>
    </source>
</evidence>
<dbReference type="FunFam" id="1.20.140.100:FF:000002">
    <property type="entry name" value="Cytoplasmic dynein heavy chain 1"/>
    <property type="match status" value="1"/>
</dbReference>
<dbReference type="GO" id="GO:0007097">
    <property type="term" value="P:nuclear migration"/>
    <property type="evidence" value="ECO:0007669"/>
    <property type="project" value="UniProtKB-ARBA"/>
</dbReference>
<dbReference type="Pfam" id="PF08393">
    <property type="entry name" value="DHC_N2"/>
    <property type="match status" value="1"/>
</dbReference>
<dbReference type="PANTHER" id="PTHR46532:SF4">
    <property type="entry name" value="AAA+ ATPASE DOMAIN-CONTAINING PROTEIN"/>
    <property type="match status" value="1"/>
</dbReference>
<evidence type="ECO:0000313" key="17">
    <source>
        <dbReference type="EMBL" id="CDO53401.1"/>
    </source>
</evidence>
<keyword evidence="13" id="KW-0206">Cytoskeleton</keyword>
<sequence length="4282" mass="488939">MTSQTSEIDVDSYEHDTPIEPVGPLKLIGFINDVLQTLLEDPTGSIFDPAEPASESDSLTPSTFKICSNFAIDHAPMVLFVLKERTSFDNEDSNDLESDHDDNTYTYRLDTKLSLTQSTVGSIALIKGPSPLNANIPLHSQLQTVALPTLNSSTPNSSPYEALHSMIHFALGPYFEASSQISAVAQETANATLTSKSYQDKESLGAIPTTRRKIAELELSLLHLQQNIEIPELTLNLHPIIDKALESNVNSEPSIDLIPAEYLSDTDFLNSLQSIVNGWIKSIQGITRMSRDPDSGTAAQEINFWLSMETALKHIENQLQGPGVTLTLNVLRNAKRFHATVSFLSDTGIKEASEKIAKYNQLMRDFPLDELISATTLNGVQKALLLIFGHINKKLRITPYPVRRALSLVEGISDDLNNSLQSILGGLRLVHLDYTAFNQTVQLVHEIFHTWDEQMKEFTNIAREMTRKRSEKFIPIRINARHLKTKERLDYITSFRIRHQELRDTLAKVLGSGHQVEGSIPVGFDGINPLEEISSAYDILKQVNVLDISEDGVYNWNKAEKEYNERTTRVENAIIAMLRDRLATAKTSNEMFRVFSKFNALFVRASIRGAIQEYQSRLIDNVKADISALHDRFRQQYSNSEAYEMSKLRDVPPVSGTIIWIRQIERQLDNYMKRVEAVLGKGWQYYAEGQKLHSESVAFRQKLDTSPIYEAWLSSITKRNLSISGFLFRINRTRKNNTNVIVYDLSVNFDPQVIILFKEVRNLNWLNYQVPHTINSVGKDAKRVYPYAVCLIDTLKTLYSTLTIIQDHSKINALLHGYENNVLDLLTRGLSLTWESFIHVYDLKLDNENRHVKFVYDFGKRVKVLDSKMQDLITIYDSISASLTQLKTCTFNYKAFSVLLQSIQEEVDKLNLEGYVNVNSFVDNLNSEISDILIQRCRDVVVSWIATFDKPDAPQDIAIPNKVTVHELTLKNRVISLHPPLETARSTWLYNFQENINNACKLPRIQPNRFDIKLAINDSEGDFTHQETFSDIPLAISDDISKVYFLIDYHINNAEAYLDNWYQFQALWDLESSHVFDTLGENMAKWLQILTEIRKARSTFDTTEVYKNFGLLRVDFRTVQVRINAKYDGWQQEIILKFSQRLNSAMKDLCAEIERLRRDLENQSLDSFSTDQVVATVTKVQQGTNFLAKWESQVSLFRNGQTTLSRYRFRFPSNWLFIDQVDSEWNALKEILGKKSAIIDSQLDGIRVRVQAEMKRLTERIFSLETQWEEDKPIAGSLRPSDALKSLSKFENEATSLMESSELLSKAASALELDFKVSPNIVSVIEEIRDFNSVWAALESIWNSLNDLRESPWASVVPRKIRKSLEDLVEVTKGMPTRIRQYAAFEHIQNVLKNLIKSQTIIIDLKTEAIHERHWQKLYKSLAKNKRLFFNSMTLGDVWDMELLANTAFIKDVVAEAQGELALEIFLRQVRQTWTTYSLELTNYKNTCRLIKGWDELFQTCSDHLNSLGAMHHSHYFKVFEEEARGWEEKLNRIHVLFDVWIDVQRQWVYLEGVFNNNAEIKHILPVESSRFQSINSEFFVILRKVYKSPLIIDVLNIPGVQQSIERLADLLGKVQKALGEYYEQERQRFARFYFIGDEDLLEIIGNSNDIHRVEKHLNKMFAGIAGLIHDQENSTIDGIRSKEGEEVYFTSKINLVKIPNVVEWLIRLEEETKITLSNKLSDSIETLTRLITDNELSPKKLMLWIQSVPSQISIVTSQIIWTRRVEEALNSQSSLEPLQKLYTNFLQHMATFVLQELSLVDRKKCENLITELIHQRDIISQLISEDVTSASHFTWQSQLAYHFDASEPSPTKRLIITQAQTVFTYGFEYLGMPDRLVSTPLVDNFFLAMTQALEQRLGGSPFGPAGTGKTESVKALGQNLGKFVLVFCCDESFDFQAIGRILAGICQVGAWGCFDEFNRLNEQILSAVSMQIEAIELGIKAAVGSDTKSEIELANRTVALNDETGIFITMNPEYAGRNTLPENLKKLFRSFSMAKPDKEIIAEVLLNSQGFVHARKLSKIVVPFFTELQNKLSYQVHYDFGLRALKNVLATSGNLKRSRLGAQEEDDLNHWETSILLQCLRETVAPKLIAEDAQLMYSIEQQLFPGVEYLPFQSAELENSVRAHASKNGYIVSDEWLTKVFQLYQFQKIHHGIMLVGSSGFGKSTVYQSLLSAMQDAENVECVFHLIDAKVMSKEALFGSLDSTTREWTDGLFTATLRRIVDNLRGEDQKQHWIIFDGDVDPEWAENLNSVLDDNKILTLPNGERIALPNNVRIAFEVENLKYATPATISRCGMIWFGPNVVTAKMQLDHFLFKLRKNQYDDVEEDLTGLQIEEIQASICDHITNIFSEIDLDHILGLSRDLNHIMEFTETRALNTVFALINSSCLKLLLFLNQNADYKPTLEQQQEFITKSVLLALVWALAGDCPLADREEYGLKMLLLPVFAILSIEDSNQILVDYDVSLPDAKWEKWEDKVPHVSLDTHSIIKTDVVIPTIDTMRHESLIYGLLNAHKPIVLCGPPGSGKTMTLFGALRKLPNLDVVGLNFSKATTPNLLIKSLEQHCEYKKTMKGTILSPSQIGRWLVVFCDEINLPAIDKYGTQTAISLLRQMIEQQGFWSPNQQQWVTLSRIQFVGACNPPTDIGRNALNQRFLRHSAVILVDYPGKASLHQIYETFNSAVLKSVPTLRGYASTLTSAMIEFYTRSQERFLSSEQTHYVYSPRELTRWVRGIYEAIHLLDVLPIEGLVRIWAHEALRLFHDRLAKDDERAWTHRLLQDVAYKHFLNVDLNTALKMPILYSNWLTKDYLPVDKDELKAFVKARMRTFCEEDLDKPLILYDDLLDHVLRIDRVLRQPQGHLILIGVSGSGKATLSRFVAWMNGIKVVQLKTTRKYGQEEFDADLRHVLKRAGTNGEKICFVLDESNILESAFLERMNTLLANGEVPGLFEGDDYTTLMTACKEGALRQGFNLDSQDELYKWFTGEIVRNLHVIFTMNPPDSDLSSHSVASPALFNRCVLNWMGDWSDNTLLQVASSITDHLDIDRSTFEVPKQLVPVSGSTFPVDSYRASLVNAMVYIHKYAIEKSNSFSIGEKRNVVSPGDFLEYLRHFADIFNEKSEELEDQQRHFNVGLDKLRDTVLKVRDLKTNLAEKKSQLENKSQEAKEMLRQMISDQSEAERKREASIEIQNALMLQEDKIASRQEIVMNDLNKAEPAVLEAQQSVSKIKKQHLTELRSMINPPEIVKLALDSVCTLLGYRATTWKEIQGYVRRDDFISNIVNFDSDSQMNPQLRHKMETEFLSLPNLNFETVNRASKACGPLLQWVEAQVTYSSILERVGPLREEVKALQDEAVQTQAQAQAIIGMIDELEASIEKYKEDYAQLITETQAIKSEMGIVENKVNRSVNLLDSLSDERNRWSANIKEFEHRKDALPGDVLLSAAFISYSGYYDQQIREQMSSAWANYLSQSGISYQKHNSVSNYLATGEERLKWHNSSLPPDDLCVENAIMLCRYHRYPLIIDPTARVIPFLVAQHEKKKLTITSFLDDAFIKHLESAIRFGNPILIQDAEYLDSVLTQVLNKEYKRTGGRTLIELGNQDIDFSKDFQLYLLTRDPTVTIAPHISSRTTIVNFTITRNSLASQALNQVLQAERPEVEEKRLSLIKLHGEYKVHLRQLETNLLQALNESEGNILDHDGIVDTLEKLKVEAVEVTTKVKETDAVMDTIESVMQEYRPLAEHCGKIFAILDKLFLINSFYQFSLEYFLTIFSFVLQEKPAENAGDRVEDLIKRLYQETYRRTSLSLLNKDKPVLLLLLAQAFSPDIDSETLHKVLRQYSVKSVDYHENGWFSKVENILDEFGSLNSVDSNEKSLTALMQTETPELSIPRLWDESISELYSMLFIRLVRPDRFISSVQKFCYKMFEQDLATDALDLESFIVNKVDCLTPLALCATHGSDPTSKIEVILDRTSAKCEIVALGSKEGNLNADTAIVTASQRGTWVLIQNVHLSPQWLESLEKHLKSTRHHPDFRLLLTMQVNTKVPTTLLRVSRIIMFEPPWGMKASMQSSFKTTSAERISKLPIERGRLYFLLSWFHAIIQERERFTPIGWTKIYDFNDSDFESGLFVVDSWINSISKNRSNISPLAIPWQAIQRLLTDIVYGGKIDRTEDLEVIQGIVSKVFVPEAYNLDYSLVQNMHLTGPEGSGLESFEEWIQDLPERQPPEWLGLPHDAENSMIAIEGDDVASKAVKIIEAL</sequence>
<evidence type="ECO:0000256" key="5">
    <source>
        <dbReference type="ARBA" id="ARBA00022490"/>
    </source>
</evidence>
<evidence type="ECO:0000256" key="1">
    <source>
        <dbReference type="ARBA" id="ARBA00004245"/>
    </source>
</evidence>
<proteinExistence type="inferred from homology"/>
<dbReference type="InterPro" id="IPR042228">
    <property type="entry name" value="Dynein_linker_3"/>
</dbReference>
<protein>
    <recommendedName>
        <fullName evidence="4">Dynein heavy chain, cytoplasmic</fullName>
    </recommendedName>
    <alternativeName>
        <fullName evidence="14">Dynein heavy chain, cytosolic</fullName>
    </alternativeName>
</protein>
<gene>
    <name evidence="17" type="ORF">BN980_GECA05s01209g</name>
</gene>
<evidence type="ECO:0000256" key="14">
    <source>
        <dbReference type="ARBA" id="ARBA00033439"/>
    </source>
</evidence>
<dbReference type="GO" id="GO:0005524">
    <property type="term" value="F:ATP binding"/>
    <property type="evidence" value="ECO:0007669"/>
    <property type="project" value="UniProtKB-KW"/>
</dbReference>
<accession>A0A0J9X888</accession>
<dbReference type="InterPro" id="IPR004273">
    <property type="entry name" value="Dynein_heavy_D6_P-loop"/>
</dbReference>
<dbReference type="InterPro" id="IPR041466">
    <property type="entry name" value="Dynein_AAA5_ext"/>
</dbReference>
<keyword evidence="11 15" id="KW-0175">Coiled coil</keyword>
<dbReference type="Pfam" id="PF12775">
    <property type="entry name" value="AAA_7"/>
    <property type="match status" value="1"/>
</dbReference>
<dbReference type="Gene3D" id="1.10.287.2620">
    <property type="match status" value="1"/>
</dbReference>
<keyword evidence="18" id="KW-1185">Reference proteome</keyword>
<evidence type="ECO:0000256" key="2">
    <source>
        <dbReference type="ARBA" id="ARBA00008887"/>
    </source>
</evidence>
<evidence type="ECO:0000256" key="7">
    <source>
        <dbReference type="ARBA" id="ARBA00022737"/>
    </source>
</evidence>
<dbReference type="FunFam" id="3.20.180.20:FF:000002">
    <property type="entry name" value="Cytoplasmic dynein heavy chain 1"/>
    <property type="match status" value="1"/>
</dbReference>
<dbReference type="Gene3D" id="1.10.8.720">
    <property type="entry name" value="Region D6 of dynein motor"/>
    <property type="match status" value="1"/>
</dbReference>
<evidence type="ECO:0000256" key="3">
    <source>
        <dbReference type="ARBA" id="ARBA00011655"/>
    </source>
</evidence>
<evidence type="ECO:0000256" key="8">
    <source>
        <dbReference type="ARBA" id="ARBA00022741"/>
    </source>
</evidence>
<evidence type="ECO:0000256" key="15">
    <source>
        <dbReference type="SAM" id="Coils"/>
    </source>
</evidence>
<evidence type="ECO:0000256" key="12">
    <source>
        <dbReference type="ARBA" id="ARBA00023175"/>
    </source>
</evidence>
<dbReference type="GO" id="GO:0072384">
    <property type="term" value="P:organelle transport along microtubule"/>
    <property type="evidence" value="ECO:0007669"/>
    <property type="project" value="UniProtKB-ARBA"/>
</dbReference>
<dbReference type="Gene3D" id="1.20.920.20">
    <property type="match status" value="1"/>
</dbReference>
<dbReference type="InterPro" id="IPR013602">
    <property type="entry name" value="Dynein_heavy_linker"/>
</dbReference>
<dbReference type="InterPro" id="IPR013594">
    <property type="entry name" value="Dynein_heavy_tail"/>
</dbReference>
<dbReference type="STRING" id="1173061.A0A0J9X888"/>
<feature type="coiled-coil region" evidence="15">
    <location>
        <begin position="3174"/>
        <end position="3215"/>
    </location>
</feature>
<keyword evidence="12" id="KW-0505">Motor protein</keyword>
<dbReference type="FunFam" id="3.40.50.300:FF:001013">
    <property type="entry name" value="Dynein heavy chain, cytoplasmic"/>
    <property type="match status" value="1"/>
</dbReference>
<dbReference type="Gene3D" id="1.20.58.1120">
    <property type="match status" value="1"/>
</dbReference>
<feature type="domain" description="AAA+ ATPase" evidence="16">
    <location>
        <begin position="1899"/>
        <end position="2038"/>
    </location>
</feature>
<dbReference type="Pfam" id="PF18198">
    <property type="entry name" value="AAA_lid_11"/>
    <property type="match status" value="1"/>
</dbReference>
<feature type="coiled-coil region" evidence="15">
    <location>
        <begin position="1139"/>
        <end position="1166"/>
    </location>
</feature>
<dbReference type="Gene3D" id="3.40.50.300">
    <property type="entry name" value="P-loop containing nucleotide triphosphate hydrolases"/>
    <property type="match status" value="5"/>
</dbReference>
<dbReference type="Pfam" id="PF12777">
    <property type="entry name" value="MT"/>
    <property type="match status" value="1"/>
</dbReference>
<dbReference type="InterPro" id="IPR043157">
    <property type="entry name" value="Dynein_AAA1S"/>
</dbReference>
<comment type="subunit">
    <text evidence="3">Consists of at least two heavy chains and a number of intermediate and light chains.</text>
</comment>
<dbReference type="Proteomes" id="UP000242525">
    <property type="component" value="Unassembled WGS sequence"/>
</dbReference>
<dbReference type="OrthoDB" id="447173at2759"/>
<dbReference type="InterPro" id="IPR035706">
    <property type="entry name" value="AAA_9"/>
</dbReference>
<dbReference type="SMART" id="SM00382">
    <property type="entry name" value="AAA"/>
    <property type="match status" value="3"/>
</dbReference>
<dbReference type="FunFam" id="3.40.50.300:FF:000071">
    <property type="entry name" value="Cytoplasmic dynein heavy chain 1"/>
    <property type="match status" value="1"/>
</dbReference>
<dbReference type="EMBL" id="CCBN010000005">
    <property type="protein sequence ID" value="CDO53401.1"/>
    <property type="molecule type" value="Genomic_DNA"/>
</dbReference>
<dbReference type="Pfam" id="PF17852">
    <property type="entry name" value="Dynein_AAA_lid"/>
    <property type="match status" value="1"/>
</dbReference>
<keyword evidence="6" id="KW-0493">Microtubule</keyword>
<name>A0A0J9X888_GEOCN</name>
<keyword evidence="7" id="KW-0677">Repeat</keyword>
<dbReference type="Gene3D" id="1.10.8.710">
    <property type="match status" value="1"/>
</dbReference>
<dbReference type="InterPro" id="IPR026983">
    <property type="entry name" value="DHC"/>
</dbReference>
<dbReference type="GO" id="GO:0051959">
    <property type="term" value="F:dynein light intermediate chain binding"/>
    <property type="evidence" value="ECO:0007669"/>
    <property type="project" value="InterPro"/>
</dbReference>
<dbReference type="Gene3D" id="1.20.140.100">
    <property type="entry name" value="Dynein heavy chain, N-terminal domain 2"/>
    <property type="match status" value="1"/>
</dbReference>
<dbReference type="GO" id="GO:0030286">
    <property type="term" value="C:dynein complex"/>
    <property type="evidence" value="ECO:0007669"/>
    <property type="project" value="UniProtKB-KW"/>
</dbReference>
<organism evidence="17 18">
    <name type="scientific">Geotrichum candidum</name>
    <name type="common">Oospora lactis</name>
    <name type="synonym">Dipodascus geotrichum</name>
    <dbReference type="NCBI Taxonomy" id="1173061"/>
    <lineage>
        <taxon>Eukaryota</taxon>
        <taxon>Fungi</taxon>
        <taxon>Dikarya</taxon>
        <taxon>Ascomycota</taxon>
        <taxon>Saccharomycotina</taxon>
        <taxon>Dipodascomycetes</taxon>
        <taxon>Dipodascales</taxon>
        <taxon>Dipodascaceae</taxon>
        <taxon>Geotrichum</taxon>
    </lineage>
</organism>
<evidence type="ECO:0000256" key="6">
    <source>
        <dbReference type="ARBA" id="ARBA00022701"/>
    </source>
</evidence>
<dbReference type="Pfam" id="PF08385">
    <property type="entry name" value="DHC_N1"/>
    <property type="match status" value="1"/>
</dbReference>
<dbReference type="InterPro" id="IPR003593">
    <property type="entry name" value="AAA+_ATPase"/>
</dbReference>
<dbReference type="FunFam" id="3.40.50.300:FF:000373">
    <property type="entry name" value="Cytoplasmic dynein heavy chain 2"/>
    <property type="match status" value="1"/>
</dbReference>
<dbReference type="GO" id="GO:0005874">
    <property type="term" value="C:microtubule"/>
    <property type="evidence" value="ECO:0007669"/>
    <property type="project" value="UniProtKB-KW"/>
</dbReference>
<dbReference type="InterPro" id="IPR027417">
    <property type="entry name" value="P-loop_NTPase"/>
</dbReference>
<dbReference type="SUPFAM" id="SSF52540">
    <property type="entry name" value="P-loop containing nucleoside triphosphate hydrolases"/>
    <property type="match status" value="4"/>
</dbReference>
<comment type="similarity">
    <text evidence="2">Belongs to the dynein heavy chain family.</text>
</comment>
<dbReference type="FunFam" id="1.10.287.2620:FF:000001">
    <property type="entry name" value="Cytoplasmic dynein heavy chain 1"/>
    <property type="match status" value="1"/>
</dbReference>
<reference evidence="17" key="1">
    <citation type="submission" date="2014-03" db="EMBL/GenBank/DDBJ databases">
        <authorList>
            <person name="Casaregola S."/>
        </authorList>
    </citation>
    <scope>NUCLEOTIDE SEQUENCE [LARGE SCALE GENOMIC DNA]</scope>
    <source>
        <strain evidence="17">CLIB 918</strain>
    </source>
</reference>
<evidence type="ECO:0000256" key="4">
    <source>
        <dbReference type="ARBA" id="ARBA00022197"/>
    </source>
</evidence>
<dbReference type="FunFam" id="3.40.50.300:FF:000122">
    <property type="entry name" value="Cytoplasmic dynein 1 heavy chain"/>
    <property type="match status" value="1"/>
</dbReference>
<keyword evidence="8" id="KW-0547">Nucleotide-binding</keyword>
<dbReference type="InterPro" id="IPR042219">
    <property type="entry name" value="AAA_lid_11_sf"/>
</dbReference>
<evidence type="ECO:0000256" key="13">
    <source>
        <dbReference type="ARBA" id="ARBA00023212"/>
    </source>
</evidence>
<keyword evidence="9" id="KW-0067">ATP-binding</keyword>
<dbReference type="Pfam" id="PF12781">
    <property type="entry name" value="AAA_9"/>
    <property type="match status" value="1"/>
</dbReference>
<dbReference type="Pfam" id="PF03028">
    <property type="entry name" value="Dynein_heavy"/>
    <property type="match status" value="1"/>
</dbReference>
<dbReference type="InterPro" id="IPR042222">
    <property type="entry name" value="Dynein_2_N"/>
</dbReference>
<comment type="subcellular location">
    <subcellularLocation>
        <location evidence="1">Cytoplasm</location>
        <location evidence="1">Cytoskeleton</location>
    </subcellularLocation>
</comment>
<evidence type="ECO:0000256" key="10">
    <source>
        <dbReference type="ARBA" id="ARBA00023017"/>
    </source>
</evidence>
<dbReference type="FunFam" id="1.10.8.720:FF:000003">
    <property type="entry name" value="Cytoplasmic dynein heavy chain 2"/>
    <property type="match status" value="1"/>
</dbReference>
<dbReference type="GO" id="GO:0045505">
    <property type="term" value="F:dynein intermediate chain binding"/>
    <property type="evidence" value="ECO:0007669"/>
    <property type="project" value="InterPro"/>
</dbReference>
<dbReference type="Pfam" id="PF12780">
    <property type="entry name" value="AAA_8"/>
    <property type="match status" value="1"/>
</dbReference>
<dbReference type="Gene3D" id="1.10.8.1220">
    <property type="match status" value="1"/>
</dbReference>
<feature type="domain" description="AAA+ ATPase" evidence="16">
    <location>
        <begin position="2550"/>
        <end position="2700"/>
    </location>
</feature>
<dbReference type="FunFam" id="1.20.920.20:FF:000002">
    <property type="entry name" value="Cytoplasmic dynein 1 heavy chain"/>
    <property type="match status" value="1"/>
</dbReference>
<dbReference type="Gene3D" id="1.10.472.130">
    <property type="match status" value="1"/>
</dbReference>
<dbReference type="CDD" id="cd00009">
    <property type="entry name" value="AAA"/>
    <property type="match status" value="1"/>
</dbReference>
<evidence type="ECO:0000313" key="18">
    <source>
        <dbReference type="Proteomes" id="UP000242525"/>
    </source>
</evidence>
<evidence type="ECO:0000256" key="9">
    <source>
        <dbReference type="ARBA" id="ARBA00022840"/>
    </source>
</evidence>
<evidence type="ECO:0000259" key="16">
    <source>
        <dbReference type="SMART" id="SM00382"/>
    </source>
</evidence>
<dbReference type="Pfam" id="PF22597">
    <property type="entry name" value="DYN_lid"/>
    <property type="match status" value="1"/>
</dbReference>
<dbReference type="Gene3D" id="6.10.140.1060">
    <property type="match status" value="1"/>
</dbReference>
<dbReference type="InterPro" id="IPR041658">
    <property type="entry name" value="AAA_lid_11"/>
</dbReference>
<dbReference type="InterPro" id="IPR054354">
    <property type="entry name" value="DYNC2H1-like_lid"/>
</dbReference>
<dbReference type="Pfam" id="PF12774">
    <property type="entry name" value="AAA_6"/>
    <property type="match status" value="1"/>
</dbReference>
<dbReference type="InterPro" id="IPR024743">
    <property type="entry name" value="Dynein_HC_stalk"/>
</dbReference>
<dbReference type="InterPro" id="IPR035699">
    <property type="entry name" value="AAA_6"/>
</dbReference>
<dbReference type="PANTHER" id="PTHR46532">
    <property type="entry name" value="MALE FERTILITY FACTOR KL5"/>
    <property type="match status" value="1"/>
</dbReference>
<dbReference type="InterPro" id="IPR024317">
    <property type="entry name" value="Dynein_heavy_chain_D4_dom"/>
</dbReference>
<keyword evidence="5" id="KW-0963">Cytoplasm</keyword>
<feature type="domain" description="AAA+ ATPase" evidence="16">
    <location>
        <begin position="2892"/>
        <end position="3058"/>
    </location>
</feature>
<feature type="coiled-coil region" evidence="15">
    <location>
        <begin position="3393"/>
        <end position="3462"/>
    </location>
</feature>
<dbReference type="Gene3D" id="3.20.180.20">
    <property type="entry name" value="Dynein heavy chain, N-terminal domain 2"/>
    <property type="match status" value="1"/>
</dbReference>
<comment type="caution">
    <text evidence="17">The sequence shown here is derived from an EMBL/GenBank/DDBJ whole genome shotgun (WGS) entry which is preliminary data.</text>
</comment>
<dbReference type="GO" id="GO:0008569">
    <property type="term" value="F:minus-end-directed microtubule motor activity"/>
    <property type="evidence" value="ECO:0007669"/>
    <property type="project" value="InterPro"/>
</dbReference>
<dbReference type="Gene3D" id="1.20.920.30">
    <property type="match status" value="1"/>
</dbReference>
<keyword evidence="10" id="KW-0243">Dynein</keyword>